<accession>A0A512APH8</accession>
<evidence type="ECO:0000256" key="3">
    <source>
        <dbReference type="ARBA" id="ARBA00023163"/>
    </source>
</evidence>
<dbReference type="PRINTS" id="PR00035">
    <property type="entry name" value="HTHGNTR"/>
</dbReference>
<reference evidence="5 6" key="1">
    <citation type="submission" date="2019-07" db="EMBL/GenBank/DDBJ databases">
        <title>Whole genome shotgun sequence of Novosphingobium sediminis NBRC 106119.</title>
        <authorList>
            <person name="Hosoyama A."/>
            <person name="Uohara A."/>
            <person name="Ohji S."/>
            <person name="Ichikawa N."/>
        </authorList>
    </citation>
    <scope>NUCLEOTIDE SEQUENCE [LARGE SCALE GENOMIC DNA]</scope>
    <source>
        <strain evidence="5 6">NBRC 106119</strain>
    </source>
</reference>
<feature type="domain" description="HTH gntR-type" evidence="4">
    <location>
        <begin position="24"/>
        <end position="91"/>
    </location>
</feature>
<dbReference type="SUPFAM" id="SSF48008">
    <property type="entry name" value="GntR ligand-binding domain-like"/>
    <property type="match status" value="1"/>
</dbReference>
<dbReference type="PROSITE" id="PS50949">
    <property type="entry name" value="HTH_GNTR"/>
    <property type="match status" value="1"/>
</dbReference>
<dbReference type="PANTHER" id="PTHR43537">
    <property type="entry name" value="TRANSCRIPTIONAL REGULATOR, GNTR FAMILY"/>
    <property type="match status" value="1"/>
</dbReference>
<sequence length="252" mass="27676">MVNRKVSIISTDIFPSEMRTSLGRNLTYGMLDVIGRAIVIGEYDNVAFPTEAELARKHGVSRAVTREAVKMLTAKGLLSARPRQGTIVQPQSSWNLFDSDVLHWLLERKFSIELLRHFNQLRVAIEPEAAALAAVQATDQERAAIGAGLARMVAAEAGADNTLAADIAFHVAVLEGSRNPFYKQFREMVASALATSIHFTNRIKGRSASIEDHRAVYDAILRRDCEGARCAMRRLIGDVLELIGEAEATVTT</sequence>
<dbReference type="InterPro" id="IPR000524">
    <property type="entry name" value="Tscrpt_reg_HTH_GntR"/>
</dbReference>
<dbReference type="InterPro" id="IPR036388">
    <property type="entry name" value="WH-like_DNA-bd_sf"/>
</dbReference>
<dbReference type="GO" id="GO:0003700">
    <property type="term" value="F:DNA-binding transcription factor activity"/>
    <property type="evidence" value="ECO:0007669"/>
    <property type="project" value="InterPro"/>
</dbReference>
<evidence type="ECO:0000256" key="2">
    <source>
        <dbReference type="ARBA" id="ARBA00023125"/>
    </source>
</evidence>
<dbReference type="Proteomes" id="UP000321464">
    <property type="component" value="Unassembled WGS sequence"/>
</dbReference>
<keyword evidence="3" id="KW-0804">Transcription</keyword>
<name>A0A512APH8_9SPHN</name>
<dbReference type="Gene3D" id="1.20.120.530">
    <property type="entry name" value="GntR ligand-binding domain-like"/>
    <property type="match status" value="1"/>
</dbReference>
<comment type="caution">
    <text evidence="5">The sequence shown here is derived from an EMBL/GenBank/DDBJ whole genome shotgun (WGS) entry which is preliminary data.</text>
</comment>
<evidence type="ECO:0000259" key="4">
    <source>
        <dbReference type="PROSITE" id="PS50949"/>
    </source>
</evidence>
<keyword evidence="1" id="KW-0805">Transcription regulation</keyword>
<keyword evidence="6" id="KW-1185">Reference proteome</keyword>
<dbReference type="AlphaFoldDB" id="A0A512APH8"/>
<dbReference type="Pfam" id="PF00392">
    <property type="entry name" value="GntR"/>
    <property type="match status" value="1"/>
</dbReference>
<evidence type="ECO:0000256" key="1">
    <source>
        <dbReference type="ARBA" id="ARBA00023015"/>
    </source>
</evidence>
<dbReference type="PANTHER" id="PTHR43537:SF44">
    <property type="entry name" value="GNTR FAMILY REGULATORY PROTEIN"/>
    <property type="match status" value="1"/>
</dbReference>
<dbReference type="InterPro" id="IPR036390">
    <property type="entry name" value="WH_DNA-bd_sf"/>
</dbReference>
<evidence type="ECO:0000313" key="6">
    <source>
        <dbReference type="Proteomes" id="UP000321464"/>
    </source>
</evidence>
<protein>
    <submittedName>
        <fullName evidence="5">GntR family transcriptional regulator</fullName>
    </submittedName>
</protein>
<evidence type="ECO:0000313" key="5">
    <source>
        <dbReference type="EMBL" id="GEO01603.1"/>
    </source>
</evidence>
<dbReference type="EMBL" id="BJYR01000024">
    <property type="protein sequence ID" value="GEO01603.1"/>
    <property type="molecule type" value="Genomic_DNA"/>
</dbReference>
<dbReference type="Gene3D" id="1.10.10.10">
    <property type="entry name" value="Winged helix-like DNA-binding domain superfamily/Winged helix DNA-binding domain"/>
    <property type="match status" value="1"/>
</dbReference>
<gene>
    <name evidence="5" type="ORF">NSE01_34350</name>
</gene>
<proteinExistence type="predicted"/>
<dbReference type="Pfam" id="PF07729">
    <property type="entry name" value="FCD"/>
    <property type="match status" value="1"/>
</dbReference>
<keyword evidence="2" id="KW-0238">DNA-binding</keyword>
<dbReference type="SMART" id="SM00345">
    <property type="entry name" value="HTH_GNTR"/>
    <property type="match status" value="1"/>
</dbReference>
<dbReference type="SUPFAM" id="SSF46785">
    <property type="entry name" value="Winged helix' DNA-binding domain"/>
    <property type="match status" value="1"/>
</dbReference>
<organism evidence="5 6">
    <name type="scientific">Novosphingobium sediminis</name>
    <dbReference type="NCBI Taxonomy" id="707214"/>
    <lineage>
        <taxon>Bacteria</taxon>
        <taxon>Pseudomonadati</taxon>
        <taxon>Pseudomonadota</taxon>
        <taxon>Alphaproteobacteria</taxon>
        <taxon>Sphingomonadales</taxon>
        <taxon>Sphingomonadaceae</taxon>
        <taxon>Novosphingobium</taxon>
    </lineage>
</organism>
<dbReference type="InterPro" id="IPR008920">
    <property type="entry name" value="TF_FadR/GntR_C"/>
</dbReference>
<dbReference type="GO" id="GO:0003677">
    <property type="term" value="F:DNA binding"/>
    <property type="evidence" value="ECO:0007669"/>
    <property type="project" value="UniProtKB-KW"/>
</dbReference>
<dbReference type="InterPro" id="IPR011711">
    <property type="entry name" value="GntR_C"/>
</dbReference>
<dbReference type="SMART" id="SM00895">
    <property type="entry name" value="FCD"/>
    <property type="match status" value="1"/>
</dbReference>